<dbReference type="AlphaFoldDB" id="A0A0P1B596"/>
<keyword evidence="2" id="KW-1185">Reference proteome</keyword>
<dbReference type="PROSITE" id="PS51257">
    <property type="entry name" value="PROKAR_LIPOPROTEIN"/>
    <property type="match status" value="1"/>
</dbReference>
<name>A0A0P1B596_PLAHL</name>
<protein>
    <submittedName>
        <fullName evidence="1">Uncharacterized protein</fullName>
    </submittedName>
</protein>
<organism evidence="1 2">
    <name type="scientific">Plasmopara halstedii</name>
    <name type="common">Downy mildew of sunflower</name>
    <dbReference type="NCBI Taxonomy" id="4781"/>
    <lineage>
        <taxon>Eukaryota</taxon>
        <taxon>Sar</taxon>
        <taxon>Stramenopiles</taxon>
        <taxon>Oomycota</taxon>
        <taxon>Peronosporomycetes</taxon>
        <taxon>Peronosporales</taxon>
        <taxon>Peronosporaceae</taxon>
        <taxon>Plasmopara</taxon>
    </lineage>
</organism>
<dbReference type="EMBL" id="CCYD01003042">
    <property type="protein sequence ID" value="CEG48840.1"/>
    <property type="molecule type" value="Genomic_DNA"/>
</dbReference>
<evidence type="ECO:0000313" key="1">
    <source>
        <dbReference type="EMBL" id="CEG48840.1"/>
    </source>
</evidence>
<evidence type="ECO:0000313" key="2">
    <source>
        <dbReference type="Proteomes" id="UP000054928"/>
    </source>
</evidence>
<reference evidence="2" key="1">
    <citation type="submission" date="2014-09" db="EMBL/GenBank/DDBJ databases">
        <authorList>
            <person name="Sharma Rahul"/>
            <person name="Thines Marco"/>
        </authorList>
    </citation>
    <scope>NUCLEOTIDE SEQUENCE [LARGE SCALE GENOMIC DNA]</scope>
</reference>
<dbReference type="GeneID" id="59052966"/>
<proteinExistence type="predicted"/>
<dbReference type="Proteomes" id="UP000054928">
    <property type="component" value="Unassembled WGS sequence"/>
</dbReference>
<accession>A0A0P1B596</accession>
<dbReference type="RefSeq" id="XP_036263473.1">
    <property type="nucleotide sequence ID" value="XM_036407229.1"/>
</dbReference>
<sequence>MVQKLNPTVSAQSCVLSSGCHQILLHDDSSKMSYFVSSCKKISSRHPCSHYKPKNPFQGEITAMIEVSRTG</sequence>